<name>A0AAD9KHD9_RIDPI</name>
<proteinExistence type="predicted"/>
<sequence>MQSVDAHPPARHALRVVMTSRADELETRGHTPIIAHCLSAPQPLSPHNGASPRHAIRACAVGPPPKTLSLSCPAQSGHARLQLRSRLRNRWRRHAAATERNLSAASQRK</sequence>
<keyword evidence="2" id="KW-1185">Reference proteome</keyword>
<evidence type="ECO:0000313" key="2">
    <source>
        <dbReference type="Proteomes" id="UP001209878"/>
    </source>
</evidence>
<dbReference type="Proteomes" id="UP001209878">
    <property type="component" value="Unassembled WGS sequence"/>
</dbReference>
<accession>A0AAD9KHD9</accession>
<evidence type="ECO:0000313" key="1">
    <source>
        <dbReference type="EMBL" id="KAK2171155.1"/>
    </source>
</evidence>
<dbReference type="AlphaFoldDB" id="A0AAD9KHD9"/>
<organism evidence="1 2">
    <name type="scientific">Ridgeia piscesae</name>
    <name type="common">Tubeworm</name>
    <dbReference type="NCBI Taxonomy" id="27915"/>
    <lineage>
        <taxon>Eukaryota</taxon>
        <taxon>Metazoa</taxon>
        <taxon>Spiralia</taxon>
        <taxon>Lophotrochozoa</taxon>
        <taxon>Annelida</taxon>
        <taxon>Polychaeta</taxon>
        <taxon>Sedentaria</taxon>
        <taxon>Canalipalpata</taxon>
        <taxon>Sabellida</taxon>
        <taxon>Siboglinidae</taxon>
        <taxon>Ridgeia</taxon>
    </lineage>
</organism>
<protein>
    <submittedName>
        <fullName evidence="1">Uncharacterized protein</fullName>
    </submittedName>
</protein>
<dbReference type="EMBL" id="JAODUO010001097">
    <property type="protein sequence ID" value="KAK2171155.1"/>
    <property type="molecule type" value="Genomic_DNA"/>
</dbReference>
<gene>
    <name evidence="1" type="ORF">NP493_1092g00045</name>
</gene>
<reference evidence="1" key="1">
    <citation type="journal article" date="2023" name="Mol. Biol. Evol.">
        <title>Third-Generation Sequencing Reveals the Adaptive Role of the Epigenome in Three Deep-Sea Polychaetes.</title>
        <authorList>
            <person name="Perez M."/>
            <person name="Aroh O."/>
            <person name="Sun Y."/>
            <person name="Lan Y."/>
            <person name="Juniper S.K."/>
            <person name="Young C.R."/>
            <person name="Angers B."/>
            <person name="Qian P.Y."/>
        </authorList>
    </citation>
    <scope>NUCLEOTIDE SEQUENCE</scope>
    <source>
        <strain evidence="1">R07B-5</strain>
    </source>
</reference>
<comment type="caution">
    <text evidence="1">The sequence shown here is derived from an EMBL/GenBank/DDBJ whole genome shotgun (WGS) entry which is preliminary data.</text>
</comment>